<feature type="chain" id="PRO_5004885498" description="SnoaL-like domain-containing protein" evidence="1">
    <location>
        <begin position="19"/>
        <end position="174"/>
    </location>
</feature>
<dbReference type="AlphaFoldDB" id="W6Y8T7"/>
<dbReference type="Proteomes" id="UP000053841">
    <property type="component" value="Unassembled WGS sequence"/>
</dbReference>
<dbReference type="InterPro" id="IPR032710">
    <property type="entry name" value="NTF2-like_dom_sf"/>
</dbReference>
<keyword evidence="3" id="KW-1185">Reference proteome</keyword>
<keyword evidence="1" id="KW-0732">Signal</keyword>
<accession>W6Y8T7</accession>
<sequence>MRFALLASTIATFVSVIAAPNGLHARADVLVEPRVTPAKPAPCVRDPSTTKEQNKDRFDAFVQALIYKSDITKAFSYITQDYANHGISLPNGFDTGWDALSLTWDPSSITPLGATFQYPQGWVKYKTQSREVVEGFRMDGGCIAEHWVQNKELPLEALTGKRSHSNPISHCCAS</sequence>
<dbReference type="SUPFAM" id="SSF54427">
    <property type="entry name" value="NTF2-like"/>
    <property type="match status" value="1"/>
</dbReference>
<evidence type="ECO:0008006" key="4">
    <source>
        <dbReference type="Google" id="ProtNLM"/>
    </source>
</evidence>
<evidence type="ECO:0000313" key="2">
    <source>
        <dbReference type="EMBL" id="EUC33910.1"/>
    </source>
</evidence>
<dbReference type="GeneID" id="19149856"/>
<dbReference type="eggNOG" id="ENOG502S62I">
    <property type="taxonomic scope" value="Eukaryota"/>
</dbReference>
<evidence type="ECO:0000313" key="3">
    <source>
        <dbReference type="Proteomes" id="UP000053841"/>
    </source>
</evidence>
<name>W6Y8T7_COCC2</name>
<organism evidence="2 3">
    <name type="scientific">Cochliobolus carbonum (strain 26-R-13)</name>
    <name type="common">Maize leaf spot fungus</name>
    <name type="synonym">Bipolaris zeicola</name>
    <dbReference type="NCBI Taxonomy" id="930089"/>
    <lineage>
        <taxon>Eukaryota</taxon>
        <taxon>Fungi</taxon>
        <taxon>Dikarya</taxon>
        <taxon>Ascomycota</taxon>
        <taxon>Pezizomycotina</taxon>
        <taxon>Dothideomycetes</taxon>
        <taxon>Pleosporomycetidae</taxon>
        <taxon>Pleosporales</taxon>
        <taxon>Pleosporineae</taxon>
        <taxon>Pleosporaceae</taxon>
        <taxon>Bipolaris</taxon>
    </lineage>
</organism>
<dbReference type="RefSeq" id="XP_007711772.1">
    <property type="nucleotide sequence ID" value="XM_007713582.1"/>
</dbReference>
<dbReference type="KEGG" id="bze:COCCADRAFT_4637"/>
<dbReference type="OrthoDB" id="2820488at2759"/>
<feature type="signal peptide" evidence="1">
    <location>
        <begin position="1"/>
        <end position="18"/>
    </location>
</feature>
<evidence type="ECO:0000256" key="1">
    <source>
        <dbReference type="SAM" id="SignalP"/>
    </source>
</evidence>
<protein>
    <recommendedName>
        <fullName evidence="4">SnoaL-like domain-containing protein</fullName>
    </recommendedName>
</protein>
<gene>
    <name evidence="2" type="ORF">COCCADRAFT_4637</name>
</gene>
<reference evidence="2 3" key="1">
    <citation type="journal article" date="2013" name="PLoS Genet.">
        <title>Comparative genome structure, secondary metabolite, and effector coding capacity across Cochliobolus pathogens.</title>
        <authorList>
            <person name="Condon B.J."/>
            <person name="Leng Y."/>
            <person name="Wu D."/>
            <person name="Bushley K.E."/>
            <person name="Ohm R.A."/>
            <person name="Otillar R."/>
            <person name="Martin J."/>
            <person name="Schackwitz W."/>
            <person name="Grimwood J."/>
            <person name="MohdZainudin N."/>
            <person name="Xue C."/>
            <person name="Wang R."/>
            <person name="Manning V.A."/>
            <person name="Dhillon B."/>
            <person name="Tu Z.J."/>
            <person name="Steffenson B.J."/>
            <person name="Salamov A."/>
            <person name="Sun H."/>
            <person name="Lowry S."/>
            <person name="LaButti K."/>
            <person name="Han J."/>
            <person name="Copeland A."/>
            <person name="Lindquist E."/>
            <person name="Barry K."/>
            <person name="Schmutz J."/>
            <person name="Baker S.E."/>
            <person name="Ciuffetti L.M."/>
            <person name="Grigoriev I.V."/>
            <person name="Zhong S."/>
            <person name="Turgeon B.G."/>
        </authorList>
    </citation>
    <scope>NUCLEOTIDE SEQUENCE [LARGE SCALE GENOMIC DNA]</scope>
    <source>
        <strain evidence="2 3">26-R-13</strain>
    </source>
</reference>
<proteinExistence type="predicted"/>
<dbReference type="HOGENOM" id="CLU_100997_3_2_1"/>
<dbReference type="EMBL" id="KI964601">
    <property type="protein sequence ID" value="EUC33910.1"/>
    <property type="molecule type" value="Genomic_DNA"/>
</dbReference>